<keyword evidence="1" id="KW-0547">Nucleotide-binding</keyword>
<evidence type="ECO:0000256" key="2">
    <source>
        <dbReference type="ARBA" id="ARBA00022840"/>
    </source>
</evidence>
<organism evidence="4 5">
    <name type="scientific">Dactylosporangium darangshiense</name>
    <dbReference type="NCBI Taxonomy" id="579108"/>
    <lineage>
        <taxon>Bacteria</taxon>
        <taxon>Bacillati</taxon>
        <taxon>Actinomycetota</taxon>
        <taxon>Actinomycetes</taxon>
        <taxon>Micromonosporales</taxon>
        <taxon>Micromonosporaceae</taxon>
        <taxon>Dactylosporangium</taxon>
    </lineage>
</organism>
<gene>
    <name evidence="4" type="ORF">GCM10022255_007950</name>
</gene>
<dbReference type="PANTHER" id="PTHR24220">
    <property type="entry name" value="IMPORT ATP-BINDING PROTEIN"/>
    <property type="match status" value="1"/>
</dbReference>
<dbReference type="InterPro" id="IPR003593">
    <property type="entry name" value="AAA+_ATPase"/>
</dbReference>
<dbReference type="InterPro" id="IPR003439">
    <property type="entry name" value="ABC_transporter-like_ATP-bd"/>
</dbReference>
<dbReference type="Proteomes" id="UP001500620">
    <property type="component" value="Unassembled WGS sequence"/>
</dbReference>
<dbReference type="RefSeq" id="WP_345121307.1">
    <property type="nucleotide sequence ID" value="NZ_BAABAT010000002.1"/>
</dbReference>
<keyword evidence="5" id="KW-1185">Reference proteome</keyword>
<evidence type="ECO:0000313" key="4">
    <source>
        <dbReference type="EMBL" id="GAA4244532.1"/>
    </source>
</evidence>
<dbReference type="SMART" id="SM00382">
    <property type="entry name" value="AAA"/>
    <property type="match status" value="1"/>
</dbReference>
<dbReference type="PANTHER" id="PTHR24220:SF685">
    <property type="entry name" value="ABC TRANSPORTER RELATED"/>
    <property type="match status" value="1"/>
</dbReference>
<reference evidence="5" key="1">
    <citation type="journal article" date="2019" name="Int. J. Syst. Evol. Microbiol.">
        <title>The Global Catalogue of Microorganisms (GCM) 10K type strain sequencing project: providing services to taxonomists for standard genome sequencing and annotation.</title>
        <authorList>
            <consortium name="The Broad Institute Genomics Platform"/>
            <consortium name="The Broad Institute Genome Sequencing Center for Infectious Disease"/>
            <person name="Wu L."/>
            <person name="Ma J."/>
        </authorList>
    </citation>
    <scope>NUCLEOTIDE SEQUENCE [LARGE SCALE GENOMIC DNA]</scope>
    <source>
        <strain evidence="5">JCM 17441</strain>
    </source>
</reference>
<dbReference type="Gene3D" id="3.40.50.300">
    <property type="entry name" value="P-loop containing nucleotide triphosphate hydrolases"/>
    <property type="match status" value="1"/>
</dbReference>
<dbReference type="InterPro" id="IPR017871">
    <property type="entry name" value="ABC_transporter-like_CS"/>
</dbReference>
<evidence type="ECO:0000313" key="5">
    <source>
        <dbReference type="Proteomes" id="UP001500620"/>
    </source>
</evidence>
<evidence type="ECO:0000256" key="1">
    <source>
        <dbReference type="ARBA" id="ARBA00022741"/>
    </source>
</evidence>
<feature type="domain" description="ABC transporter" evidence="3">
    <location>
        <begin position="8"/>
        <end position="221"/>
    </location>
</feature>
<dbReference type="InterPro" id="IPR015854">
    <property type="entry name" value="ABC_transpr_LolD-like"/>
</dbReference>
<comment type="caution">
    <text evidence="4">The sequence shown here is derived from an EMBL/GenBank/DDBJ whole genome shotgun (WGS) entry which is preliminary data.</text>
</comment>
<evidence type="ECO:0000259" key="3">
    <source>
        <dbReference type="PROSITE" id="PS50893"/>
    </source>
</evidence>
<dbReference type="PROSITE" id="PS00211">
    <property type="entry name" value="ABC_TRANSPORTER_1"/>
    <property type="match status" value="1"/>
</dbReference>
<accession>A0ABP8CXT8</accession>
<keyword evidence="2 4" id="KW-0067">ATP-binding</keyword>
<dbReference type="GO" id="GO:0005524">
    <property type="term" value="F:ATP binding"/>
    <property type="evidence" value="ECO:0007669"/>
    <property type="project" value="UniProtKB-KW"/>
</dbReference>
<dbReference type="SUPFAM" id="SSF52540">
    <property type="entry name" value="P-loop containing nucleoside triphosphate hydrolases"/>
    <property type="match status" value="1"/>
</dbReference>
<proteinExistence type="predicted"/>
<dbReference type="InterPro" id="IPR027417">
    <property type="entry name" value="P-loop_NTPase"/>
</dbReference>
<protein>
    <submittedName>
        <fullName evidence="4">ATP-binding cassette domain-containing protein</fullName>
    </submittedName>
</protein>
<name>A0ABP8CXT8_9ACTN</name>
<dbReference type="EMBL" id="BAABAT010000002">
    <property type="protein sequence ID" value="GAA4244532.1"/>
    <property type="molecule type" value="Genomic_DNA"/>
</dbReference>
<dbReference type="Pfam" id="PF00005">
    <property type="entry name" value="ABC_tran"/>
    <property type="match status" value="1"/>
</dbReference>
<sequence>MVDDRAVFVGEHLVRTFGATTAVRDVSCVVGEGARIAVTGASGSGKSTLLHLIAGIDEPTGGTAGWPRLDGHPRQHPGRIGIVLQRPALLPTLDVGENVALPLLLAGRPAESARLAAGDTLALLGLTELVDRLPHELSGGQAQRVAVARAVAARPQLIVADEPTAAMDTDGAAHLVDALLAVADRTCAALLLATHDTAVADRLQQRWHVVDGTIEPRPEPSC</sequence>
<dbReference type="PROSITE" id="PS50893">
    <property type="entry name" value="ABC_TRANSPORTER_2"/>
    <property type="match status" value="1"/>
</dbReference>